<name>A0ABN2VX25_9ACTN</name>
<feature type="region of interest" description="Disordered" evidence="1">
    <location>
        <begin position="396"/>
        <end position="424"/>
    </location>
</feature>
<feature type="chain" id="PRO_5045823512" description="MCE family protein" evidence="2">
    <location>
        <begin position="23"/>
        <end position="465"/>
    </location>
</feature>
<dbReference type="InterPro" id="IPR003399">
    <property type="entry name" value="Mce/MlaD"/>
</dbReference>
<dbReference type="NCBIfam" id="TIGR00996">
    <property type="entry name" value="Mtu_fam_mce"/>
    <property type="match status" value="1"/>
</dbReference>
<evidence type="ECO:0000259" key="3">
    <source>
        <dbReference type="Pfam" id="PF02470"/>
    </source>
</evidence>
<dbReference type="Pfam" id="PF02470">
    <property type="entry name" value="MlaD"/>
    <property type="match status" value="1"/>
</dbReference>
<evidence type="ECO:0008006" key="7">
    <source>
        <dbReference type="Google" id="ProtNLM"/>
    </source>
</evidence>
<organism evidence="5 6">
    <name type="scientific">Aeromicrobium halocynthiae</name>
    <dbReference type="NCBI Taxonomy" id="560557"/>
    <lineage>
        <taxon>Bacteria</taxon>
        <taxon>Bacillati</taxon>
        <taxon>Actinomycetota</taxon>
        <taxon>Actinomycetes</taxon>
        <taxon>Propionibacteriales</taxon>
        <taxon>Nocardioidaceae</taxon>
        <taxon>Aeromicrobium</taxon>
    </lineage>
</organism>
<evidence type="ECO:0000313" key="6">
    <source>
        <dbReference type="Proteomes" id="UP001501480"/>
    </source>
</evidence>
<dbReference type="InterPro" id="IPR005693">
    <property type="entry name" value="Mce"/>
</dbReference>
<evidence type="ECO:0000259" key="4">
    <source>
        <dbReference type="Pfam" id="PF11887"/>
    </source>
</evidence>
<keyword evidence="2" id="KW-0732">Signal</keyword>
<proteinExistence type="predicted"/>
<sequence>MTSIKRLLTSALAAATSAVLLAGCSFSPYDLPLPGGADVGSDPYEVTVEFRDVLDLVPQSAVRVDDLAVGKVTAIELNGWTATATLRINDAVELPANAEATLRQSSLLGEKFVALEAPANPSSEPLKDGDEIPLERSGRNPDIEEVLGAASLLLNGGGLEKTNTIVKELNRALDGNEPEVRQLLSTSEQFLGQLDDNKGELLDALDKVDNLARTTQQQEGAITSALDDLPEALAVLNEQRDQIVGFLQALDRLGDVAVDVIRESKDDTLAVLRDLEPTLKGLADSGDDLATSTQVLLSFPFSDAIVGGSLARATEACPLGVTSANRRIVEDTACYGDYSNLDINLVLDGPQISNLFQGLLSLGNTLVPAGADAAQAEEAGPSAGPGLVSLMEGLVPEGAGTEDAGPAEPGRPTSPAPSGGAGGDGSGGGFCGLLGLCRTAPTTPEALMESTSDLGRLVMGPAVAR</sequence>
<dbReference type="PROSITE" id="PS51257">
    <property type="entry name" value="PROKAR_LIPOPROTEIN"/>
    <property type="match status" value="1"/>
</dbReference>
<reference evidence="5 6" key="1">
    <citation type="journal article" date="2019" name="Int. J. Syst. Evol. Microbiol.">
        <title>The Global Catalogue of Microorganisms (GCM) 10K type strain sequencing project: providing services to taxonomists for standard genome sequencing and annotation.</title>
        <authorList>
            <consortium name="The Broad Institute Genomics Platform"/>
            <consortium name="The Broad Institute Genome Sequencing Center for Infectious Disease"/>
            <person name="Wu L."/>
            <person name="Ma J."/>
        </authorList>
    </citation>
    <scope>NUCLEOTIDE SEQUENCE [LARGE SCALE GENOMIC DNA]</scope>
    <source>
        <strain evidence="5 6">JCM 15749</strain>
    </source>
</reference>
<evidence type="ECO:0000313" key="5">
    <source>
        <dbReference type="EMBL" id="GAA2075093.1"/>
    </source>
</evidence>
<dbReference type="Proteomes" id="UP001501480">
    <property type="component" value="Unassembled WGS sequence"/>
</dbReference>
<accession>A0ABN2VX25</accession>
<evidence type="ECO:0000256" key="1">
    <source>
        <dbReference type="SAM" id="MobiDB-lite"/>
    </source>
</evidence>
<dbReference type="EMBL" id="BAAAPY010000003">
    <property type="protein sequence ID" value="GAA2075093.1"/>
    <property type="molecule type" value="Genomic_DNA"/>
</dbReference>
<comment type="caution">
    <text evidence="5">The sequence shown here is derived from an EMBL/GenBank/DDBJ whole genome shotgun (WGS) entry which is preliminary data.</text>
</comment>
<dbReference type="PANTHER" id="PTHR33371">
    <property type="entry name" value="INTERMEMBRANE PHOSPHOLIPID TRANSPORT SYSTEM BINDING PROTEIN MLAD-RELATED"/>
    <property type="match status" value="1"/>
</dbReference>
<dbReference type="PANTHER" id="PTHR33371:SF15">
    <property type="entry name" value="LIPOPROTEIN LPRN"/>
    <property type="match status" value="1"/>
</dbReference>
<dbReference type="InterPro" id="IPR024516">
    <property type="entry name" value="Mce_C"/>
</dbReference>
<feature type="domain" description="Mce/MlaD" evidence="3">
    <location>
        <begin position="43"/>
        <end position="117"/>
    </location>
</feature>
<keyword evidence="6" id="KW-1185">Reference proteome</keyword>
<dbReference type="Pfam" id="PF11887">
    <property type="entry name" value="Mce4_CUP1"/>
    <property type="match status" value="1"/>
</dbReference>
<dbReference type="InterPro" id="IPR052336">
    <property type="entry name" value="MlaD_Phospholipid_Transporter"/>
</dbReference>
<protein>
    <recommendedName>
        <fullName evidence="7">MCE family protein</fullName>
    </recommendedName>
</protein>
<gene>
    <name evidence="5" type="ORF">GCM10009821_12590</name>
</gene>
<feature type="signal peptide" evidence="2">
    <location>
        <begin position="1"/>
        <end position="22"/>
    </location>
</feature>
<dbReference type="RefSeq" id="WP_344326037.1">
    <property type="nucleotide sequence ID" value="NZ_BAAAPY010000003.1"/>
</dbReference>
<evidence type="ECO:0000256" key="2">
    <source>
        <dbReference type="SAM" id="SignalP"/>
    </source>
</evidence>
<feature type="domain" description="Mammalian cell entry C-terminal" evidence="4">
    <location>
        <begin position="122"/>
        <end position="287"/>
    </location>
</feature>